<evidence type="ECO:0000313" key="2">
    <source>
        <dbReference type="Proteomes" id="UP000634136"/>
    </source>
</evidence>
<sequence length="43" mass="5031">MDLNTWREMVGDGNEKAPLIYASESEHWSFHFPERSSLGFDED</sequence>
<comment type="caution">
    <text evidence="1">The sequence shown here is derived from an EMBL/GenBank/DDBJ whole genome shotgun (WGS) entry which is preliminary data.</text>
</comment>
<dbReference type="AlphaFoldDB" id="A0A834T8R8"/>
<reference evidence="1" key="1">
    <citation type="submission" date="2020-09" db="EMBL/GenBank/DDBJ databases">
        <title>Genome-Enabled Discovery of Anthraquinone Biosynthesis in Senna tora.</title>
        <authorList>
            <person name="Kang S.-H."/>
            <person name="Pandey R.P."/>
            <person name="Lee C.-M."/>
            <person name="Sim J.-S."/>
            <person name="Jeong J.-T."/>
            <person name="Choi B.-S."/>
            <person name="Jung M."/>
            <person name="Ginzburg D."/>
            <person name="Zhao K."/>
            <person name="Won S.Y."/>
            <person name="Oh T.-J."/>
            <person name="Yu Y."/>
            <person name="Kim N.-H."/>
            <person name="Lee O.R."/>
            <person name="Lee T.-H."/>
            <person name="Bashyal P."/>
            <person name="Kim T.-S."/>
            <person name="Lee W.-H."/>
            <person name="Kawkins C."/>
            <person name="Kim C.-K."/>
            <person name="Kim J.S."/>
            <person name="Ahn B.O."/>
            <person name="Rhee S.Y."/>
            <person name="Sohng J.K."/>
        </authorList>
    </citation>
    <scope>NUCLEOTIDE SEQUENCE</scope>
    <source>
        <tissue evidence="1">Leaf</tissue>
    </source>
</reference>
<evidence type="ECO:0000313" key="1">
    <source>
        <dbReference type="EMBL" id="KAF7817255.1"/>
    </source>
</evidence>
<gene>
    <name evidence="1" type="ORF">G2W53_031224</name>
</gene>
<protein>
    <submittedName>
        <fullName evidence="1">Uncharacterized protein</fullName>
    </submittedName>
</protein>
<keyword evidence="2" id="KW-1185">Reference proteome</keyword>
<accession>A0A834T8R8</accession>
<dbReference type="EMBL" id="JAAIUW010000009">
    <property type="protein sequence ID" value="KAF7817255.1"/>
    <property type="molecule type" value="Genomic_DNA"/>
</dbReference>
<proteinExistence type="predicted"/>
<dbReference type="Proteomes" id="UP000634136">
    <property type="component" value="Unassembled WGS sequence"/>
</dbReference>
<organism evidence="1 2">
    <name type="scientific">Senna tora</name>
    <dbReference type="NCBI Taxonomy" id="362788"/>
    <lineage>
        <taxon>Eukaryota</taxon>
        <taxon>Viridiplantae</taxon>
        <taxon>Streptophyta</taxon>
        <taxon>Embryophyta</taxon>
        <taxon>Tracheophyta</taxon>
        <taxon>Spermatophyta</taxon>
        <taxon>Magnoliopsida</taxon>
        <taxon>eudicotyledons</taxon>
        <taxon>Gunneridae</taxon>
        <taxon>Pentapetalae</taxon>
        <taxon>rosids</taxon>
        <taxon>fabids</taxon>
        <taxon>Fabales</taxon>
        <taxon>Fabaceae</taxon>
        <taxon>Caesalpinioideae</taxon>
        <taxon>Cassia clade</taxon>
        <taxon>Senna</taxon>
    </lineage>
</organism>
<name>A0A834T8R8_9FABA</name>